<comment type="function">
    <text evidence="2">Functions as a two-component phosphorelay mediators between cytokinin sensor histidine kinases and response regulators (B-type ARRs). Plays an important role in propagating cytokinin signal transduction.</text>
</comment>
<comment type="domain">
    <text evidence="2">Histidine-containing phosphotransfer domain (HPt) contains an active histidine that mediates the phosphotransfer.</text>
</comment>
<dbReference type="PANTHER" id="PTHR28242:SF13">
    <property type="entry name" value="HISTIDINE-CONTAINING PHOSPHOTRANSFER PROTEIN 5"/>
    <property type="match status" value="1"/>
</dbReference>
<dbReference type="GO" id="GO:0005634">
    <property type="term" value="C:nucleus"/>
    <property type="evidence" value="ECO:0007669"/>
    <property type="project" value="UniProtKB-SubCell"/>
</dbReference>
<reference evidence="3 4" key="1">
    <citation type="submission" date="2015-01" db="EMBL/GenBank/DDBJ databases">
        <title>Genome of allotetraploid Gossypium barbadense reveals genomic plasticity and fiber elongation in cotton evolution.</title>
        <authorList>
            <person name="Chen X."/>
            <person name="Liu X."/>
            <person name="Zhao B."/>
            <person name="Zheng H."/>
            <person name="Hu Y."/>
            <person name="Lu G."/>
            <person name="Yang C."/>
            <person name="Chen J."/>
            <person name="Shan C."/>
            <person name="Zhang L."/>
            <person name="Zhou Y."/>
            <person name="Wang L."/>
            <person name="Guo W."/>
            <person name="Bai Y."/>
            <person name="Ruan J."/>
            <person name="Shangguan X."/>
            <person name="Mao Y."/>
            <person name="Jiang J."/>
            <person name="Zhu Y."/>
            <person name="Lei J."/>
            <person name="Kang H."/>
            <person name="Chen S."/>
            <person name="He X."/>
            <person name="Wang R."/>
            <person name="Wang Y."/>
            <person name="Chen J."/>
            <person name="Wang L."/>
            <person name="Yu S."/>
            <person name="Wang B."/>
            <person name="Wei J."/>
            <person name="Song S."/>
            <person name="Lu X."/>
            <person name="Gao Z."/>
            <person name="Gu W."/>
            <person name="Deng X."/>
            <person name="Ma D."/>
            <person name="Wang S."/>
            <person name="Liang W."/>
            <person name="Fang L."/>
            <person name="Cai C."/>
            <person name="Zhu X."/>
            <person name="Zhou B."/>
            <person name="Zhang Y."/>
            <person name="Chen Z."/>
            <person name="Xu S."/>
            <person name="Zhu R."/>
            <person name="Wang S."/>
            <person name="Zhang T."/>
            <person name="Zhao G."/>
        </authorList>
    </citation>
    <scope>NUCLEOTIDE SEQUENCE [LARGE SCALE GENOMIC DNA]</scope>
    <source>
        <strain evidence="4">cv. Xinhai21</strain>
        <tissue evidence="3">Leaf</tissue>
    </source>
</reference>
<gene>
    <name evidence="3" type="ORF">GOBAR_AA22838</name>
</gene>
<dbReference type="EMBL" id="KZ665785">
    <property type="protein sequence ID" value="PPR97833.1"/>
    <property type="molecule type" value="Genomic_DNA"/>
</dbReference>
<dbReference type="PANTHER" id="PTHR28242">
    <property type="entry name" value="PHOSPHORELAY INTERMEDIATE PROTEIN YPD1"/>
    <property type="match status" value="1"/>
</dbReference>
<dbReference type="AlphaFoldDB" id="A0A2P5X3D4"/>
<dbReference type="Proteomes" id="UP000239757">
    <property type="component" value="Unassembled WGS sequence"/>
</dbReference>
<keyword evidence="1 2" id="KW-0902">Two-component regulatory system</keyword>
<dbReference type="GO" id="GO:0009736">
    <property type="term" value="P:cytokinin-activated signaling pathway"/>
    <property type="evidence" value="ECO:0007669"/>
    <property type="project" value="UniProtKB-KW"/>
</dbReference>
<evidence type="ECO:0000256" key="1">
    <source>
        <dbReference type="ARBA" id="ARBA00023012"/>
    </source>
</evidence>
<organism evidence="3 4">
    <name type="scientific">Gossypium barbadense</name>
    <name type="common">Sea Island cotton</name>
    <name type="synonym">Hibiscus barbadensis</name>
    <dbReference type="NCBI Taxonomy" id="3634"/>
    <lineage>
        <taxon>Eukaryota</taxon>
        <taxon>Viridiplantae</taxon>
        <taxon>Streptophyta</taxon>
        <taxon>Embryophyta</taxon>
        <taxon>Tracheophyta</taxon>
        <taxon>Spermatophyta</taxon>
        <taxon>Magnoliopsida</taxon>
        <taxon>eudicotyledons</taxon>
        <taxon>Gunneridae</taxon>
        <taxon>Pentapetalae</taxon>
        <taxon>rosids</taxon>
        <taxon>malvids</taxon>
        <taxon>Malvales</taxon>
        <taxon>Malvaceae</taxon>
        <taxon>Malvoideae</taxon>
        <taxon>Gossypium</taxon>
    </lineage>
</organism>
<dbReference type="OrthoDB" id="1673781at2759"/>
<dbReference type="GO" id="GO:0000160">
    <property type="term" value="P:phosphorelay signal transduction system"/>
    <property type="evidence" value="ECO:0007669"/>
    <property type="project" value="UniProtKB-UniRule"/>
</dbReference>
<dbReference type="InterPro" id="IPR045871">
    <property type="entry name" value="AHP1-5/YPD1"/>
</dbReference>
<comment type="subcellular location">
    <subcellularLocation>
        <location evidence="2">Cytoplasm</location>
        <location evidence="2">Cytosol</location>
    </subcellularLocation>
    <subcellularLocation>
        <location evidence="2">Nucleus</location>
    </subcellularLocation>
</comment>
<dbReference type="GO" id="GO:0043424">
    <property type="term" value="F:protein histidine kinase binding"/>
    <property type="evidence" value="ECO:0007669"/>
    <property type="project" value="UniProtKB-UniRule"/>
</dbReference>
<proteinExistence type="predicted"/>
<keyword evidence="2" id="KW-0932">Cytokinin signaling pathway</keyword>
<dbReference type="GO" id="GO:0009927">
    <property type="term" value="F:histidine phosphotransfer kinase activity"/>
    <property type="evidence" value="ECO:0007669"/>
    <property type="project" value="UniProtKB-UniRule"/>
</dbReference>
<dbReference type="InterPro" id="IPR036641">
    <property type="entry name" value="HPT_dom_sf"/>
</dbReference>
<evidence type="ECO:0000256" key="2">
    <source>
        <dbReference type="RuleBase" id="RU369004"/>
    </source>
</evidence>
<dbReference type="SUPFAM" id="SSF47226">
    <property type="entry name" value="Histidine-containing phosphotransfer domain, HPT domain"/>
    <property type="match status" value="1"/>
</dbReference>
<dbReference type="Gene3D" id="1.20.120.160">
    <property type="entry name" value="HPT domain"/>
    <property type="match status" value="1"/>
</dbReference>
<evidence type="ECO:0000313" key="3">
    <source>
        <dbReference type="EMBL" id="PPR97833.1"/>
    </source>
</evidence>
<name>A0A2P5X3D4_GOSBA</name>
<protein>
    <recommendedName>
        <fullName evidence="2">Histidine-containing phosphotransfer protein</fullName>
    </recommendedName>
</protein>
<dbReference type="SMR" id="A0A2P5X3D4"/>
<sequence>MDAFENQVFCLYGNSIGAMRVKNACIAFWSFNDAKNREGCLRCLQQLSHEYSLLKNKLQTLFQLEQQIVAAGGSIPRVH</sequence>
<evidence type="ECO:0000313" key="4">
    <source>
        <dbReference type="Proteomes" id="UP000239757"/>
    </source>
</evidence>
<dbReference type="GO" id="GO:0005829">
    <property type="term" value="C:cytosol"/>
    <property type="evidence" value="ECO:0007669"/>
    <property type="project" value="UniProtKB-SubCell"/>
</dbReference>
<accession>A0A2P5X3D4</accession>